<dbReference type="InterPro" id="IPR001584">
    <property type="entry name" value="Integrase_cat-core"/>
</dbReference>
<feature type="domain" description="Reverse transcriptase" evidence="13">
    <location>
        <begin position="274"/>
        <end position="453"/>
    </location>
</feature>
<reference evidence="15" key="1">
    <citation type="journal article" date="2010" name="J. Integr. Plant Biol.">
        <title>Insights into the bamboo genome: syntenic relationships to rice and sorghum.</title>
        <authorList>
            <person name="Gui Y.J."/>
            <person name="Zhou Y."/>
            <person name="Wang Y."/>
            <person name="Wang S."/>
            <person name="Wang S.Y."/>
            <person name="Hu Y."/>
            <person name="Bo S.P."/>
            <person name="Chen H."/>
            <person name="Zhou C.P."/>
            <person name="Ma N.X."/>
            <person name="Zhang T.Z."/>
            <person name="Fan L.J."/>
        </authorList>
    </citation>
    <scope>NUCLEOTIDE SEQUENCE</scope>
    <source>
        <tissue evidence="15">Shoot</tissue>
    </source>
</reference>
<dbReference type="SUPFAM" id="SSF54160">
    <property type="entry name" value="Chromo domain-like"/>
    <property type="match status" value="1"/>
</dbReference>
<keyword evidence="8" id="KW-0239">DNA-directed DNA polymerase</keyword>
<dbReference type="Pfam" id="PF17921">
    <property type="entry name" value="Integrase_H2C2"/>
    <property type="match status" value="1"/>
</dbReference>
<dbReference type="FunFam" id="3.30.70.270:FF:000026">
    <property type="entry name" value="Transposon Ty3-G Gag-Pol polyprotein"/>
    <property type="match status" value="1"/>
</dbReference>
<keyword evidence="5" id="KW-0460">Magnesium</keyword>
<dbReference type="CDD" id="cd01647">
    <property type="entry name" value="RT_LTR"/>
    <property type="match status" value="1"/>
</dbReference>
<evidence type="ECO:0000259" key="14">
    <source>
        <dbReference type="PROSITE" id="PS50994"/>
    </source>
</evidence>
<dbReference type="GO" id="GO:0003887">
    <property type="term" value="F:DNA-directed DNA polymerase activity"/>
    <property type="evidence" value="ECO:0007669"/>
    <property type="project" value="UniProtKB-KW"/>
</dbReference>
<feature type="compositionally biased region" description="Polar residues" evidence="12">
    <location>
        <begin position="161"/>
        <end position="182"/>
    </location>
</feature>
<keyword evidence="9" id="KW-0238">DNA-binding</keyword>
<keyword evidence="11" id="KW-0511">Multifunctional enzyme</keyword>
<dbReference type="InterPro" id="IPR050951">
    <property type="entry name" value="Retrovirus_Pol_polyprotein"/>
</dbReference>
<evidence type="ECO:0000256" key="10">
    <source>
        <dbReference type="ARBA" id="ARBA00023172"/>
    </source>
</evidence>
<keyword evidence="10" id="KW-0233">DNA recombination</keyword>
<evidence type="ECO:0000256" key="9">
    <source>
        <dbReference type="ARBA" id="ARBA00023125"/>
    </source>
</evidence>
<dbReference type="InterPro" id="IPR016197">
    <property type="entry name" value="Chromo-like_dom_sf"/>
</dbReference>
<dbReference type="InterPro" id="IPR043128">
    <property type="entry name" value="Rev_trsase/Diguanyl_cyclase"/>
</dbReference>
<dbReference type="InterPro" id="IPR041577">
    <property type="entry name" value="RT_RNaseH_2"/>
</dbReference>
<dbReference type="Pfam" id="PF24626">
    <property type="entry name" value="SH3_Tf2-1"/>
    <property type="match status" value="1"/>
</dbReference>
<dbReference type="SUPFAM" id="SSF56672">
    <property type="entry name" value="DNA/RNA polymerases"/>
    <property type="match status" value="1"/>
</dbReference>
<dbReference type="Pfam" id="PF03732">
    <property type="entry name" value="Retrotrans_gag"/>
    <property type="match status" value="1"/>
</dbReference>
<dbReference type="Pfam" id="PF00078">
    <property type="entry name" value="RVT_1"/>
    <property type="match status" value="1"/>
</dbReference>
<evidence type="ECO:0000256" key="5">
    <source>
        <dbReference type="ARBA" id="ARBA00022842"/>
    </source>
</evidence>
<dbReference type="GO" id="GO:0006310">
    <property type="term" value="P:DNA recombination"/>
    <property type="evidence" value="ECO:0007669"/>
    <property type="project" value="UniProtKB-KW"/>
</dbReference>
<dbReference type="InterPro" id="IPR043502">
    <property type="entry name" value="DNA/RNA_pol_sf"/>
</dbReference>
<dbReference type="AlphaFoldDB" id="D3IVL5"/>
<dbReference type="PANTHER" id="PTHR37984">
    <property type="entry name" value="PROTEIN CBG26694"/>
    <property type="match status" value="1"/>
</dbReference>
<organism evidence="15">
    <name type="scientific">Phyllostachys edulis</name>
    <name type="common">Tortoise shell bamboo</name>
    <name type="synonym">Bambusa edulis</name>
    <dbReference type="NCBI Taxonomy" id="38705"/>
    <lineage>
        <taxon>Eukaryota</taxon>
        <taxon>Viridiplantae</taxon>
        <taxon>Streptophyta</taxon>
        <taxon>Embryophyta</taxon>
        <taxon>Tracheophyta</taxon>
        <taxon>Spermatophyta</taxon>
        <taxon>Magnoliopsida</taxon>
        <taxon>Liliopsida</taxon>
        <taxon>Poales</taxon>
        <taxon>Poaceae</taxon>
        <taxon>BOP clade</taxon>
        <taxon>Bambusoideae</taxon>
        <taxon>Arundinarodae</taxon>
        <taxon>Arundinarieae</taxon>
        <taxon>Arundinariinae</taxon>
        <taxon>Phyllostachys</taxon>
    </lineage>
</organism>
<dbReference type="PANTHER" id="PTHR37984:SF5">
    <property type="entry name" value="PROTEIN NYNRIN-LIKE"/>
    <property type="match status" value="1"/>
</dbReference>
<dbReference type="GO" id="GO:0046872">
    <property type="term" value="F:metal ion binding"/>
    <property type="evidence" value="ECO:0007669"/>
    <property type="project" value="UniProtKB-KW"/>
</dbReference>
<evidence type="ECO:0000256" key="6">
    <source>
        <dbReference type="ARBA" id="ARBA00022908"/>
    </source>
</evidence>
<dbReference type="InterPro" id="IPR036397">
    <property type="entry name" value="RNaseH_sf"/>
</dbReference>
<evidence type="ECO:0000256" key="7">
    <source>
        <dbReference type="ARBA" id="ARBA00022918"/>
    </source>
</evidence>
<evidence type="ECO:0000313" key="15">
    <source>
        <dbReference type="EMBL" id="ADB85355.1"/>
    </source>
</evidence>
<feature type="domain" description="Integrase catalytic" evidence="14">
    <location>
        <begin position="856"/>
        <end position="929"/>
    </location>
</feature>
<dbReference type="GO" id="GO:0003964">
    <property type="term" value="F:RNA-directed DNA polymerase activity"/>
    <property type="evidence" value="ECO:0007669"/>
    <property type="project" value="UniProtKB-KW"/>
</dbReference>
<keyword evidence="7" id="KW-0695">RNA-directed DNA polymerase</keyword>
<dbReference type="CDD" id="cd09274">
    <property type="entry name" value="RNase_HI_RT_Ty3"/>
    <property type="match status" value="1"/>
</dbReference>
<dbReference type="InterPro" id="IPR005162">
    <property type="entry name" value="Retrotrans_gag_dom"/>
</dbReference>
<dbReference type="InterPro" id="IPR056924">
    <property type="entry name" value="SH3_Tf2-1"/>
</dbReference>
<proteinExistence type="predicted"/>
<dbReference type="GO" id="GO:0004190">
    <property type="term" value="F:aspartic-type endopeptidase activity"/>
    <property type="evidence" value="ECO:0007669"/>
    <property type="project" value="UniProtKB-KW"/>
</dbReference>
<dbReference type="Pfam" id="PF17919">
    <property type="entry name" value="RT_RNaseH_2"/>
    <property type="match status" value="1"/>
</dbReference>
<dbReference type="EMBL" id="GQ252864">
    <property type="protein sequence ID" value="ADB85355.1"/>
    <property type="molecule type" value="Genomic_DNA"/>
</dbReference>
<evidence type="ECO:0000256" key="8">
    <source>
        <dbReference type="ARBA" id="ARBA00022932"/>
    </source>
</evidence>
<dbReference type="Gene3D" id="1.10.340.70">
    <property type="match status" value="1"/>
</dbReference>
<evidence type="ECO:0000256" key="4">
    <source>
        <dbReference type="ARBA" id="ARBA00022801"/>
    </source>
</evidence>
<keyword evidence="8" id="KW-0808">Transferase</keyword>
<dbReference type="InterPro" id="IPR000477">
    <property type="entry name" value="RT_dom"/>
</dbReference>
<evidence type="ECO:0000256" key="2">
    <source>
        <dbReference type="ARBA" id="ARBA00022723"/>
    </source>
</evidence>
<accession>D3IVL5</accession>
<dbReference type="Gene3D" id="3.30.420.10">
    <property type="entry name" value="Ribonuclease H-like superfamily/Ribonuclease H"/>
    <property type="match status" value="1"/>
</dbReference>
<dbReference type="Gene3D" id="3.30.70.270">
    <property type="match status" value="2"/>
</dbReference>
<keyword evidence="6" id="KW-0229">DNA integration</keyword>
<dbReference type="InterPro" id="IPR012337">
    <property type="entry name" value="RNaseH-like_sf"/>
</dbReference>
<dbReference type="GO" id="GO:0015074">
    <property type="term" value="P:DNA integration"/>
    <property type="evidence" value="ECO:0007669"/>
    <property type="project" value="UniProtKB-KW"/>
</dbReference>
<evidence type="ECO:0000256" key="12">
    <source>
        <dbReference type="SAM" id="MobiDB-lite"/>
    </source>
</evidence>
<feature type="region of interest" description="Disordered" evidence="12">
    <location>
        <begin position="157"/>
        <end position="182"/>
    </location>
</feature>
<dbReference type="PROSITE" id="PS50878">
    <property type="entry name" value="RT_POL"/>
    <property type="match status" value="1"/>
</dbReference>
<keyword evidence="2" id="KW-0479">Metal-binding</keyword>
<dbReference type="Gene3D" id="3.10.10.10">
    <property type="entry name" value="HIV Type 1 Reverse Transcriptase, subunit A, domain 1"/>
    <property type="match status" value="1"/>
</dbReference>
<evidence type="ECO:0000256" key="3">
    <source>
        <dbReference type="ARBA" id="ARBA00022750"/>
    </source>
</evidence>
<dbReference type="GO" id="GO:0006508">
    <property type="term" value="P:proteolysis"/>
    <property type="evidence" value="ECO:0007669"/>
    <property type="project" value="UniProtKB-KW"/>
</dbReference>
<keyword evidence="4" id="KW-0378">Hydrolase</keyword>
<sequence length="1112" mass="127601">MRTRPPMFSGHVSPIEADDWLRVIERKLLITQCGDHEKVLYATHQMEGIAAEWWENFCAAREAPQNIIWEEFSTAFREYHVPKGIMDLKKDEFRALKQGAMSVTDYLNKFSQLARYAAEDVTVDKSRQSRFLKGHFANQCPQKGIITPVRFNLGATPAKTPAQSSQRISQGTSQPGGASQSVVRGRVNHVTLEGAQEAPDVVLVNSLKIIALEDVPIVREYPDVFLEELLGMPPDRDIEFVIDLVLGTAPLSKRPYRMPADELVEMKKQLEELLEKGFVRPSSSPWGAPILFVRKKDGSMRMCIDYRSLNEVAIKNKYPLPRIDHLFDQVKGAGVFSKNDLRSGYHQLKICPNDISKTAFSMRYGHYEFLLMSFGLTNAPAYFMSMMDKVFMEYLDKFVVVFIDDILVYSKSEEEHAEHLRLILEKLREHQLYAKFSKCDFWKKEVDFLGHVMTAAGVAVDPGKEKAILHWEQPKTVTQICNFLGLAGYYRRFIEGFSTIAKPLTQLLKKEKKFTWTPACEESFQELKKRLTLAPVLILPDIRKDFDIYCDASRQGLGCILMQEGRVVAYASRQLRPHEENYPTHDLELAASNMNMRQRRWLELIKDYNLGIYSHPGKANVVADTLSRKSYCNAVEVKEVCSELQEEFQKLKLEVVSEGFVANLEVQSTLEKQIREAQPKDYEFSNIKKKMAEGKFKDFTVDDQDILWINGRICVPDIDGLRQLILKEAHDSKYSIHPGSTKMYQDVKNKFWWPNLKRVVAEFIALCDVCQKVKAEHQRPAGLLQPLKIPEWKWEEIGMDFITSLPKTQSGYDSIWVIVDRLTKVAYFLPAKPLTQEIALQSCICQGLSVCMSLHEALGTHLNFSTAYHPQTDGQTERVNQILEDMLRACALTNATHWDKSLPYAEFSYNNSYQASLQMSPFEALYGRACRTPLNWSETAESLDFGPDIIQEAEEQVSMIRERLEIAQSSFEPGDFVYLRVTPLRGVKRFHAKGKLAPRYVGPFKILDRRGEVAYQLELLQSLAGVHDVFHVSQLNKCLRVPEEQAPLESIELKEDLTYKEQPVKILDVVERQTRSKKIHFCKVQWSNHSEGEATWEREEELKAEFPSLFPS</sequence>
<evidence type="ECO:0000259" key="13">
    <source>
        <dbReference type="PROSITE" id="PS50878"/>
    </source>
</evidence>
<evidence type="ECO:0000256" key="1">
    <source>
        <dbReference type="ARBA" id="ARBA00022670"/>
    </source>
</evidence>
<dbReference type="InterPro" id="IPR041588">
    <property type="entry name" value="Integrase_H2C2"/>
</dbReference>
<dbReference type="SUPFAM" id="SSF53098">
    <property type="entry name" value="Ribonuclease H-like"/>
    <property type="match status" value="1"/>
</dbReference>
<keyword evidence="8" id="KW-0548">Nucleotidyltransferase</keyword>
<keyword evidence="3" id="KW-0064">Aspartyl protease</keyword>
<evidence type="ECO:0000256" key="11">
    <source>
        <dbReference type="ARBA" id="ARBA00023268"/>
    </source>
</evidence>
<name>D3IVL5_PHYED</name>
<dbReference type="PROSITE" id="PS50994">
    <property type="entry name" value="INTEGRASE"/>
    <property type="match status" value="1"/>
</dbReference>
<protein>
    <submittedName>
        <fullName evidence="15">Putative retrotransposon protein</fullName>
    </submittedName>
</protein>
<keyword evidence="1" id="KW-0645">Protease</keyword>
<dbReference type="GO" id="GO:0003677">
    <property type="term" value="F:DNA binding"/>
    <property type="evidence" value="ECO:0007669"/>
    <property type="project" value="UniProtKB-KW"/>
</dbReference>